<dbReference type="Proteomes" id="UP000634136">
    <property type="component" value="Unassembled WGS sequence"/>
</dbReference>
<dbReference type="EMBL" id="JAAIUW010000005">
    <property type="protein sequence ID" value="KAF7831872.1"/>
    <property type="molecule type" value="Genomic_DNA"/>
</dbReference>
<reference evidence="1" key="1">
    <citation type="submission" date="2020-09" db="EMBL/GenBank/DDBJ databases">
        <title>Genome-Enabled Discovery of Anthraquinone Biosynthesis in Senna tora.</title>
        <authorList>
            <person name="Kang S.-H."/>
            <person name="Pandey R.P."/>
            <person name="Lee C.-M."/>
            <person name="Sim J.-S."/>
            <person name="Jeong J.-T."/>
            <person name="Choi B.-S."/>
            <person name="Jung M."/>
            <person name="Ginzburg D."/>
            <person name="Zhao K."/>
            <person name="Won S.Y."/>
            <person name="Oh T.-J."/>
            <person name="Yu Y."/>
            <person name="Kim N.-H."/>
            <person name="Lee O.R."/>
            <person name="Lee T.-H."/>
            <person name="Bashyal P."/>
            <person name="Kim T.-S."/>
            <person name="Lee W.-H."/>
            <person name="Kawkins C."/>
            <person name="Kim C.-K."/>
            <person name="Kim J.S."/>
            <person name="Ahn B.O."/>
            <person name="Rhee S.Y."/>
            <person name="Sohng J.K."/>
        </authorList>
    </citation>
    <scope>NUCLEOTIDE SEQUENCE</scope>
    <source>
        <tissue evidence="1">Leaf</tissue>
    </source>
</reference>
<sequence length="99" mass="10647">MNRFSQANPVVFVIVAYPYPSPYLPSLRRTSVAPASCIISIASSSSHSCPNLNLELVAVGLIAGESLFQNIKSWLCGGVVLLSVLMPSIETMRVYCALD</sequence>
<dbReference type="AlphaFoldDB" id="A0A835C7K7"/>
<evidence type="ECO:0000313" key="1">
    <source>
        <dbReference type="EMBL" id="KAF7831872.1"/>
    </source>
</evidence>
<keyword evidence="2" id="KW-1185">Reference proteome</keyword>
<evidence type="ECO:0000313" key="2">
    <source>
        <dbReference type="Proteomes" id="UP000634136"/>
    </source>
</evidence>
<comment type="caution">
    <text evidence="1">The sequence shown here is derived from an EMBL/GenBank/DDBJ whole genome shotgun (WGS) entry which is preliminary data.</text>
</comment>
<proteinExistence type="predicted"/>
<gene>
    <name evidence="1" type="ORF">G2W53_014205</name>
</gene>
<organism evidence="1 2">
    <name type="scientific">Senna tora</name>
    <dbReference type="NCBI Taxonomy" id="362788"/>
    <lineage>
        <taxon>Eukaryota</taxon>
        <taxon>Viridiplantae</taxon>
        <taxon>Streptophyta</taxon>
        <taxon>Embryophyta</taxon>
        <taxon>Tracheophyta</taxon>
        <taxon>Spermatophyta</taxon>
        <taxon>Magnoliopsida</taxon>
        <taxon>eudicotyledons</taxon>
        <taxon>Gunneridae</taxon>
        <taxon>Pentapetalae</taxon>
        <taxon>rosids</taxon>
        <taxon>fabids</taxon>
        <taxon>Fabales</taxon>
        <taxon>Fabaceae</taxon>
        <taxon>Caesalpinioideae</taxon>
        <taxon>Cassia clade</taxon>
        <taxon>Senna</taxon>
    </lineage>
</organism>
<protein>
    <submittedName>
        <fullName evidence="1">Uncharacterized protein</fullName>
    </submittedName>
</protein>
<accession>A0A835C7K7</accession>
<name>A0A835C7K7_9FABA</name>